<accession>A0A511JBF1</accession>
<protein>
    <recommendedName>
        <fullName evidence="1">Right handed beta helix domain-containing protein</fullName>
    </recommendedName>
</protein>
<dbReference type="InterPro" id="IPR011050">
    <property type="entry name" value="Pectin_lyase_fold/virulence"/>
</dbReference>
<sequence>MNPDLAAYDLHVPRPRPLTSLLALGLAIGMACAGLVAACSSDPEPLALVRVPGDAETVTQAVARVSPGGTVLVGAGVYPEQVLVDKTDVTIRGEDRNATIIDGEGRRPYGIVAISDGVRIENLTVRAATFYGVLVTGLHDENGPSAHNGDGYDTLDPEQFPPVQRFSVDHVTAHNNGLYGIYAFDANNGVIRDSYASGSADSGFYVGQCEDCNILVTGNVAERNAVGFENANASGPLTIAGNRFSGNRVGMTLISNYREAFTPQRANTVVGNLVVDNVEPDSPAQATGGFGIGIGISGARENVLARNTVTGNPVAGVLLANTEDLAAVDNSFVDTGWAGNGIDLANVSASRAPASGNCVSTTNAAATPVTLLPAALTDPCPDGEQPAATATDLPPVEVPRGVSFLKVAAPAPQPDLGPWTGQAEPLPATVALPDPDTFDLPGPDFLAELTGTA</sequence>
<dbReference type="InterPro" id="IPR039448">
    <property type="entry name" value="Beta_helix"/>
</dbReference>
<dbReference type="Gene3D" id="2.160.20.10">
    <property type="entry name" value="Single-stranded right-handed beta-helix, Pectin lyase-like"/>
    <property type="match status" value="1"/>
</dbReference>
<evidence type="ECO:0000313" key="2">
    <source>
        <dbReference type="EMBL" id="GEL95322.1"/>
    </source>
</evidence>
<dbReference type="EMBL" id="BJWG01000008">
    <property type="protein sequence ID" value="GEL95322.1"/>
    <property type="molecule type" value="Genomic_DNA"/>
</dbReference>
<gene>
    <name evidence="2" type="ORF">CCO02nite_19800</name>
</gene>
<comment type="caution">
    <text evidence="2">The sequence shown here is derived from an EMBL/GenBank/DDBJ whole genome shotgun (WGS) entry which is preliminary data.</text>
</comment>
<dbReference type="InterPro" id="IPR012334">
    <property type="entry name" value="Pectin_lyas_fold"/>
</dbReference>
<dbReference type="InterPro" id="IPR006626">
    <property type="entry name" value="PbH1"/>
</dbReference>
<dbReference type="Proteomes" id="UP000321720">
    <property type="component" value="Unassembled WGS sequence"/>
</dbReference>
<keyword evidence="3" id="KW-1185">Reference proteome</keyword>
<feature type="domain" description="Right handed beta helix" evidence="1">
    <location>
        <begin position="111"/>
        <end position="258"/>
    </location>
</feature>
<reference evidence="2 3" key="1">
    <citation type="submission" date="2019-07" db="EMBL/GenBank/DDBJ databases">
        <title>Whole genome shotgun sequence of Cellulomonas composti NBRC 100758.</title>
        <authorList>
            <person name="Hosoyama A."/>
            <person name="Uohara A."/>
            <person name="Ohji S."/>
            <person name="Ichikawa N."/>
        </authorList>
    </citation>
    <scope>NUCLEOTIDE SEQUENCE [LARGE SCALE GENOMIC DNA]</scope>
    <source>
        <strain evidence="2 3">NBRC 100758</strain>
    </source>
</reference>
<evidence type="ECO:0000259" key="1">
    <source>
        <dbReference type="Pfam" id="PF13229"/>
    </source>
</evidence>
<dbReference type="SUPFAM" id="SSF51126">
    <property type="entry name" value="Pectin lyase-like"/>
    <property type="match status" value="1"/>
</dbReference>
<name>A0A511JBF1_9CELL</name>
<dbReference type="AlphaFoldDB" id="A0A511JBF1"/>
<dbReference type="Pfam" id="PF13229">
    <property type="entry name" value="Beta_helix"/>
    <property type="match status" value="1"/>
</dbReference>
<evidence type="ECO:0000313" key="3">
    <source>
        <dbReference type="Proteomes" id="UP000321720"/>
    </source>
</evidence>
<organism evidence="2 3">
    <name type="scientific">Cellulomonas composti</name>
    <dbReference type="NCBI Taxonomy" id="266130"/>
    <lineage>
        <taxon>Bacteria</taxon>
        <taxon>Bacillati</taxon>
        <taxon>Actinomycetota</taxon>
        <taxon>Actinomycetes</taxon>
        <taxon>Micrococcales</taxon>
        <taxon>Cellulomonadaceae</taxon>
        <taxon>Cellulomonas</taxon>
    </lineage>
</organism>
<dbReference type="SMART" id="SM00710">
    <property type="entry name" value="PbH1"/>
    <property type="match status" value="8"/>
</dbReference>
<proteinExistence type="predicted"/>